<organism evidence="2 3">
    <name type="scientific">Candidatus Accumulibacter vicinus</name>
    <dbReference type="NCBI Taxonomy" id="2954382"/>
    <lineage>
        <taxon>Bacteria</taxon>
        <taxon>Pseudomonadati</taxon>
        <taxon>Pseudomonadota</taxon>
        <taxon>Betaproteobacteria</taxon>
        <taxon>Candidatus Accumulibacter</taxon>
    </lineage>
</organism>
<feature type="transmembrane region" description="Helical" evidence="1">
    <location>
        <begin position="162"/>
        <end position="187"/>
    </location>
</feature>
<accession>A0A084Y031</accession>
<name>A0A084Y031_9PROT</name>
<dbReference type="Proteomes" id="UP000019812">
    <property type="component" value="Unassembled WGS sequence"/>
</dbReference>
<dbReference type="AlphaFoldDB" id="A0A084Y031"/>
<proteinExistence type="predicted"/>
<protein>
    <submittedName>
        <fullName evidence="2">Putative integral membrane protein</fullName>
    </submittedName>
</protein>
<comment type="caution">
    <text evidence="2">The sequence shown here is derived from an EMBL/GenBank/DDBJ whole genome shotgun (WGS) entry which is preliminary data.</text>
</comment>
<feature type="transmembrane region" description="Helical" evidence="1">
    <location>
        <begin position="235"/>
        <end position="253"/>
    </location>
</feature>
<dbReference type="InterPro" id="IPR047798">
    <property type="entry name" value="BPSS1780-like"/>
</dbReference>
<keyword evidence="1" id="KW-0472">Membrane</keyword>
<evidence type="ECO:0000313" key="3">
    <source>
        <dbReference type="Proteomes" id="UP000019812"/>
    </source>
</evidence>
<keyword evidence="1" id="KW-1133">Transmembrane helix</keyword>
<feature type="transmembrane region" description="Helical" evidence="1">
    <location>
        <begin position="119"/>
        <end position="150"/>
    </location>
</feature>
<reference evidence="2 3" key="1">
    <citation type="submission" date="2014-07" db="EMBL/GenBank/DDBJ databases">
        <title>Expanding our view of genomic diversity in Candidatus Accumulibacter clades.</title>
        <authorList>
            <person name="Skennerton C.T."/>
            <person name="Barr J.J."/>
            <person name="Slater F.R."/>
            <person name="Bond P.L."/>
            <person name="Tyson G.W."/>
        </authorList>
    </citation>
    <scope>NUCLEOTIDE SEQUENCE [LARGE SCALE GENOMIC DNA]</scope>
    <source>
        <strain evidence="3">SK-01</strain>
    </source>
</reference>
<evidence type="ECO:0000256" key="1">
    <source>
        <dbReference type="SAM" id="Phobius"/>
    </source>
</evidence>
<dbReference type="STRING" id="1457154.CAPSK01_002667"/>
<feature type="transmembrane region" description="Helical" evidence="1">
    <location>
        <begin position="54"/>
        <end position="72"/>
    </location>
</feature>
<dbReference type="NCBIfam" id="NF041043">
    <property type="entry name" value="BPSS1780_fam"/>
    <property type="match status" value="1"/>
</dbReference>
<keyword evidence="1" id="KW-0812">Transmembrane</keyword>
<feature type="transmembrane region" description="Helical" evidence="1">
    <location>
        <begin position="208"/>
        <end position="229"/>
    </location>
</feature>
<evidence type="ECO:0000313" key="2">
    <source>
        <dbReference type="EMBL" id="KFB68075.1"/>
    </source>
</evidence>
<sequence length="262" mass="28151">MQIDDNPFRPPSARLYDYSESDFGTFIPEGRLVSAGSGLQWLLRGWTMFRTAPGTWIGIAVAFMAVMLIAGMLPLLNIVANLLIPVFIGGISVGCRAIEEGEGIRFEHLFAGFSRQPGGLLMLGLLYLLALLVIAVAVGIIATVTGIAALATIGLDGAGNTAAWAIVVSFLAMILVFAPLAMAVWLAPPLLLFHELSAYQAIKTGVFVALRNFPSFLVYVLLVLVAAVLASLPLLLGWLVLLPVLYASLYAAYRDLFFAEHR</sequence>
<dbReference type="RefSeq" id="WP_034926624.1">
    <property type="nucleotide sequence ID" value="NZ_JDSS02000024.1"/>
</dbReference>
<gene>
    <name evidence="2" type="ORF">CAPSK01_002667</name>
</gene>
<dbReference type="EMBL" id="JDSS02000024">
    <property type="protein sequence ID" value="KFB68075.1"/>
    <property type="molecule type" value="Genomic_DNA"/>
</dbReference>